<evidence type="ECO:0000256" key="1">
    <source>
        <dbReference type="ARBA" id="ARBA00023319"/>
    </source>
</evidence>
<reference evidence="3" key="1">
    <citation type="submission" date="2025-08" db="UniProtKB">
        <authorList>
            <consortium name="Ensembl"/>
        </authorList>
    </citation>
    <scope>IDENTIFICATION</scope>
</reference>
<dbReference type="SMART" id="SM00407">
    <property type="entry name" value="IGc1"/>
    <property type="match status" value="1"/>
</dbReference>
<proteinExistence type="predicted"/>
<dbReference type="InterPro" id="IPR036179">
    <property type="entry name" value="Ig-like_dom_sf"/>
</dbReference>
<keyword evidence="1" id="KW-0393">Immunoglobulin domain</keyword>
<dbReference type="PROSITE" id="PS50835">
    <property type="entry name" value="IG_LIKE"/>
    <property type="match status" value="1"/>
</dbReference>
<dbReference type="InterPro" id="IPR003597">
    <property type="entry name" value="Ig_C1-set"/>
</dbReference>
<keyword evidence="4" id="KW-1185">Reference proteome</keyword>
<dbReference type="GeneTree" id="ENSGT01150000287183"/>
<reference evidence="3" key="2">
    <citation type="submission" date="2025-09" db="UniProtKB">
        <authorList>
            <consortium name="Ensembl"/>
        </authorList>
    </citation>
    <scope>IDENTIFICATION</scope>
</reference>
<dbReference type="InterPro" id="IPR013783">
    <property type="entry name" value="Ig-like_fold"/>
</dbReference>
<dbReference type="CDD" id="cd00098">
    <property type="entry name" value="IgC1"/>
    <property type="match status" value="1"/>
</dbReference>
<organism evidence="3 4">
    <name type="scientific">Dicentrarchus labrax</name>
    <name type="common">European seabass</name>
    <name type="synonym">Morone labrax</name>
    <dbReference type="NCBI Taxonomy" id="13489"/>
    <lineage>
        <taxon>Eukaryota</taxon>
        <taxon>Metazoa</taxon>
        <taxon>Chordata</taxon>
        <taxon>Craniata</taxon>
        <taxon>Vertebrata</taxon>
        <taxon>Euteleostomi</taxon>
        <taxon>Actinopterygii</taxon>
        <taxon>Neopterygii</taxon>
        <taxon>Teleostei</taxon>
        <taxon>Neoteleostei</taxon>
        <taxon>Acanthomorphata</taxon>
        <taxon>Eupercaria</taxon>
        <taxon>Moronidae</taxon>
        <taxon>Dicentrarchus</taxon>
    </lineage>
</organism>
<dbReference type="PANTHER" id="PTHR23411">
    <property type="entry name" value="TAPASIN"/>
    <property type="match status" value="1"/>
</dbReference>
<evidence type="ECO:0000313" key="3">
    <source>
        <dbReference type="Ensembl" id="ENSDLAP00005021627.2"/>
    </source>
</evidence>
<dbReference type="Pfam" id="PF07654">
    <property type="entry name" value="C1-set"/>
    <property type="match status" value="3"/>
</dbReference>
<feature type="domain" description="Ig-like" evidence="2">
    <location>
        <begin position="189"/>
        <end position="278"/>
    </location>
</feature>
<evidence type="ECO:0000259" key="2">
    <source>
        <dbReference type="PROSITE" id="PS50835"/>
    </source>
</evidence>
<name>A0A8C4ES49_DICLA</name>
<sequence length="286" mass="32054">ISHSVNPSLDFKTVMMATSEVKATCFLCTAFDAEVTWLMDSKVIPSSKVKQAANTTHMVSEVTFSSSQWKQLKHITCRAVHKCFSPSEKTVNFAEPAVTAPLVEIRRSLPDLLKRNSAVLECDITQLSSSDLYVTFQANGVDISDRQFVDLPETPGLHSISRRFTVPQKYWKNDTSFTCKVNQGFFMNPTMDLFVGPSEESGPQRLICSGWGFNPQIKWFYESQQRSLSTDEISMNADGRVAVTSQLHIPQTEWKTGKVFTCEVSDKSLNINVRKDISLCSGKIKT</sequence>
<dbReference type="AlphaFoldDB" id="A0A8C4ES49"/>
<dbReference type="SUPFAM" id="SSF48726">
    <property type="entry name" value="Immunoglobulin"/>
    <property type="match status" value="3"/>
</dbReference>
<protein>
    <recommendedName>
        <fullName evidence="2">Ig-like domain-containing protein</fullName>
    </recommendedName>
</protein>
<dbReference type="Ensembl" id="ENSDLAT00005023155.2">
    <property type="protein sequence ID" value="ENSDLAP00005021627.2"/>
    <property type="gene ID" value="ENSDLAG00005009998.2"/>
</dbReference>
<dbReference type="Proteomes" id="UP000694389">
    <property type="component" value="Unassembled WGS sequence"/>
</dbReference>
<dbReference type="InterPro" id="IPR007110">
    <property type="entry name" value="Ig-like_dom"/>
</dbReference>
<accession>A0A8C4ES49</accession>
<dbReference type="Gene3D" id="2.60.40.10">
    <property type="entry name" value="Immunoglobulins"/>
    <property type="match status" value="3"/>
</dbReference>
<dbReference type="InterPro" id="IPR050380">
    <property type="entry name" value="Immune_Resp_Modulators"/>
</dbReference>
<evidence type="ECO:0000313" key="4">
    <source>
        <dbReference type="Proteomes" id="UP000694389"/>
    </source>
</evidence>